<proteinExistence type="inferred from homology"/>
<comment type="caution">
    <text evidence="7">The sequence shown here is derived from an EMBL/GenBank/DDBJ whole genome shotgun (WGS) entry which is preliminary data.</text>
</comment>
<protein>
    <recommendedName>
        <fullName evidence="6">Exostosin GT47 domain-containing protein</fullName>
    </recommendedName>
</protein>
<dbReference type="Pfam" id="PF03016">
    <property type="entry name" value="Exostosin_GT47"/>
    <property type="match status" value="1"/>
</dbReference>
<organism evidence="7 8">
    <name type="scientific">Ficus carica</name>
    <name type="common">Common fig</name>
    <dbReference type="NCBI Taxonomy" id="3494"/>
    <lineage>
        <taxon>Eukaryota</taxon>
        <taxon>Viridiplantae</taxon>
        <taxon>Streptophyta</taxon>
        <taxon>Embryophyta</taxon>
        <taxon>Tracheophyta</taxon>
        <taxon>Spermatophyta</taxon>
        <taxon>Magnoliopsida</taxon>
        <taxon>eudicotyledons</taxon>
        <taxon>Gunneridae</taxon>
        <taxon>Pentapetalae</taxon>
        <taxon>rosids</taxon>
        <taxon>fabids</taxon>
        <taxon>Rosales</taxon>
        <taxon>Moraceae</taxon>
        <taxon>Ficeae</taxon>
        <taxon>Ficus</taxon>
    </lineage>
</organism>
<keyword evidence="3" id="KW-0328">Glycosyltransferase</keyword>
<dbReference type="PANTHER" id="PTHR11062">
    <property type="entry name" value="EXOSTOSIN HEPARAN SULFATE GLYCOSYLTRANSFERASE -RELATED"/>
    <property type="match status" value="1"/>
</dbReference>
<dbReference type="GO" id="GO:0016757">
    <property type="term" value="F:glycosyltransferase activity"/>
    <property type="evidence" value="ECO:0007669"/>
    <property type="project" value="UniProtKB-KW"/>
</dbReference>
<keyword evidence="8" id="KW-1185">Reference proteome</keyword>
<keyword evidence="4" id="KW-0735">Signal-anchor</keyword>
<evidence type="ECO:0000313" key="8">
    <source>
        <dbReference type="Proteomes" id="UP001187192"/>
    </source>
</evidence>
<feature type="domain" description="Exostosin GT47" evidence="6">
    <location>
        <begin position="9"/>
        <end position="300"/>
    </location>
</feature>
<evidence type="ECO:0000259" key="6">
    <source>
        <dbReference type="Pfam" id="PF03016"/>
    </source>
</evidence>
<keyword evidence="5" id="KW-0333">Golgi apparatus</keyword>
<dbReference type="EMBL" id="BTGU01001193">
    <property type="protein sequence ID" value="GMN70601.1"/>
    <property type="molecule type" value="Genomic_DNA"/>
</dbReference>
<evidence type="ECO:0000256" key="2">
    <source>
        <dbReference type="ARBA" id="ARBA00010271"/>
    </source>
</evidence>
<evidence type="ECO:0000256" key="5">
    <source>
        <dbReference type="ARBA" id="ARBA00023034"/>
    </source>
</evidence>
<dbReference type="GO" id="GO:0000139">
    <property type="term" value="C:Golgi membrane"/>
    <property type="evidence" value="ECO:0007669"/>
    <property type="project" value="UniProtKB-SubCell"/>
</dbReference>
<accession>A0AA88E9Y3</accession>
<evidence type="ECO:0000256" key="4">
    <source>
        <dbReference type="ARBA" id="ARBA00022968"/>
    </source>
</evidence>
<evidence type="ECO:0000313" key="7">
    <source>
        <dbReference type="EMBL" id="GMN70601.1"/>
    </source>
</evidence>
<reference evidence="7" key="1">
    <citation type="submission" date="2023-07" db="EMBL/GenBank/DDBJ databases">
        <title>draft genome sequence of fig (Ficus carica).</title>
        <authorList>
            <person name="Takahashi T."/>
            <person name="Nishimura K."/>
        </authorList>
    </citation>
    <scope>NUCLEOTIDE SEQUENCE</scope>
</reference>
<dbReference type="PANTHER" id="PTHR11062:SF204">
    <property type="entry name" value="XYLOGLUCAN GALACTOSYLTRANSFERASE GT15-RELATED"/>
    <property type="match status" value="1"/>
</dbReference>
<comment type="subcellular location">
    <subcellularLocation>
        <location evidence="1">Golgi apparatus membrane</location>
        <topology evidence="1">Single-pass type II membrane protein</topology>
    </subcellularLocation>
</comment>
<dbReference type="InterPro" id="IPR004263">
    <property type="entry name" value="Exostosin"/>
</dbReference>
<dbReference type="AlphaFoldDB" id="A0AA88E9Y3"/>
<comment type="similarity">
    <text evidence="2">Belongs to the glycosyltransferase 47 family.</text>
</comment>
<name>A0AA88E9Y3_FICCA</name>
<dbReference type="Proteomes" id="UP001187192">
    <property type="component" value="Unassembled WGS sequence"/>
</dbReference>
<gene>
    <name evidence="7" type="ORF">TIFTF001_039643</name>
</gene>
<keyword evidence="3" id="KW-0808">Transferase</keyword>
<evidence type="ECO:0000256" key="1">
    <source>
        <dbReference type="ARBA" id="ARBA00004323"/>
    </source>
</evidence>
<evidence type="ECO:0000256" key="3">
    <source>
        <dbReference type="ARBA" id="ARBA00022676"/>
    </source>
</evidence>
<sequence>MGFGPRVDYKYNSKGVLPKNKSWFKTNQFSLKVIFHNRMKHYKCLANDSSLASAVFVPFYAGLDLGRFLWGFNTSVRDALSENLVNWLKERPEWRRMWGRDHFLVGGRVSWDFRRETEKESEWGSKLMFLPESNNMTMLSIETSLWTNDFAIPYPTYFHPSNDNEVFAWQRTMRKRKRPYLFSFVGAPRPDSEESIRGEIIKQCQSSKKLCKFLDCNDGGTNCDEPANVMKVFERSVFCLQPSGDSYTRRSTFDSILAGCVPVFFNPGSCFKQYLWHFPKNYTKYSVFIPENEVREKKISIGETLLKVPKDEVLAMREEVIRLISSIVYANPTSSLKTLEDAFDIAVKGVLERVRKVRKAIEDGKDPGIGFAELNTKRFEMWGPEHGRGGGRSPGVAEGRRGRGLWGRARDEERFRRLKRFHSHGGGEIAGPERWVIVIWRINCRSTGGGWSSYGNLARGGCEGRFLGGLGAEGLTNPELVGARRSLEARGGGNGGRSVAGGEGGFPVEGLGYF</sequence>
<keyword evidence="4" id="KW-0812">Transmembrane</keyword>
<dbReference type="InterPro" id="IPR040911">
    <property type="entry name" value="Exostosin_GT47"/>
</dbReference>